<evidence type="ECO:0000313" key="3">
    <source>
        <dbReference type="Proteomes" id="UP000237061"/>
    </source>
</evidence>
<dbReference type="Proteomes" id="UP000237061">
    <property type="component" value="Unassembled WGS sequence"/>
</dbReference>
<dbReference type="EMBL" id="PPXC01000017">
    <property type="protein sequence ID" value="POH72086.1"/>
    <property type="molecule type" value="Genomic_DNA"/>
</dbReference>
<evidence type="ECO:0000313" key="2">
    <source>
        <dbReference type="EMBL" id="POH72086.1"/>
    </source>
</evidence>
<evidence type="ECO:0000259" key="1">
    <source>
        <dbReference type="SMART" id="SM00909"/>
    </source>
</evidence>
<dbReference type="AlphaFoldDB" id="A0A2S3ZS66"/>
<protein>
    <recommendedName>
        <fullName evidence="1">GerMN domain-containing protein</fullName>
    </recommendedName>
</protein>
<accession>A0A2S3ZS66</accession>
<feature type="domain" description="GerMN" evidence="1">
    <location>
        <begin position="44"/>
        <end position="133"/>
    </location>
</feature>
<dbReference type="SMART" id="SM00909">
    <property type="entry name" value="Germane"/>
    <property type="match status" value="1"/>
</dbReference>
<reference evidence="2 3" key="1">
    <citation type="submission" date="2018-01" db="EMBL/GenBank/DDBJ databases">
        <title>Arthrobacter sp. nov., from glaciers in China.</title>
        <authorList>
            <person name="Liu Q."/>
            <person name="Xin Y.-H."/>
        </authorList>
    </citation>
    <scope>NUCLEOTIDE SEQUENCE [LARGE SCALE GENOMIC DNA]</scope>
    <source>
        <strain evidence="2 3">HLT2-12-2</strain>
    </source>
</reference>
<name>A0A2S3ZS66_ARTGL</name>
<comment type="caution">
    <text evidence="2">The sequence shown here is derived from an EMBL/GenBank/DDBJ whole genome shotgun (WGS) entry which is preliminary data.</text>
</comment>
<organism evidence="2 3">
    <name type="scientific">Arthrobacter glacialis</name>
    <dbReference type="NCBI Taxonomy" id="1664"/>
    <lineage>
        <taxon>Bacteria</taxon>
        <taxon>Bacillati</taxon>
        <taxon>Actinomycetota</taxon>
        <taxon>Actinomycetes</taxon>
        <taxon>Micrococcales</taxon>
        <taxon>Micrococcaceae</taxon>
        <taxon>Arthrobacter</taxon>
    </lineage>
</organism>
<dbReference type="Pfam" id="PF10646">
    <property type="entry name" value="Germane"/>
    <property type="match status" value="1"/>
</dbReference>
<dbReference type="InterPro" id="IPR019606">
    <property type="entry name" value="GerMN"/>
</dbReference>
<sequence>MPTSASVTVFYIAQGDAGTSGPALGCGDSAVAVTSATIMFTDPVEGALRTLLANHAAQIGQSGLSNALWQSSLSVDSVDRSGGTITAQLSGTLTLGGECDIPRAEQQLLRTAQQAAGAPVAIIVNGKALSDALSLK</sequence>
<gene>
    <name evidence="2" type="ORF">CVS27_17320</name>
</gene>
<keyword evidence="3" id="KW-1185">Reference proteome</keyword>
<proteinExistence type="predicted"/>